<reference evidence="2" key="1">
    <citation type="journal article" date="2014" name="Int. J. Syst. Evol. Microbiol.">
        <title>Complete genome sequence of Corynebacterium casei LMG S-19264T (=DSM 44701T), isolated from a smear-ripened cheese.</title>
        <authorList>
            <consortium name="US DOE Joint Genome Institute (JGI-PGF)"/>
            <person name="Walter F."/>
            <person name="Albersmeier A."/>
            <person name="Kalinowski J."/>
            <person name="Ruckert C."/>
        </authorList>
    </citation>
    <scope>NUCLEOTIDE SEQUENCE</scope>
    <source>
        <strain evidence="2">CGMCC 4.7299</strain>
    </source>
</reference>
<name>A0A8J3C585_9ACTN</name>
<dbReference type="Pfam" id="PF09485">
    <property type="entry name" value="CRISPR_Cse2"/>
    <property type="match status" value="1"/>
</dbReference>
<dbReference type="CDD" id="cd09731">
    <property type="entry name" value="Cse2_I-E"/>
    <property type="match status" value="1"/>
</dbReference>
<dbReference type="Proteomes" id="UP000656042">
    <property type="component" value="Unassembled WGS sequence"/>
</dbReference>
<sequence length="224" mass="24451">MTSTETPPGATTSKPPSDTPRLRPRRRREFGEHVARTVDELQRRLLHGKGSTATATMAHLRAAASRAPGADYTILDVTAVPGSLLTRPGDEPTWQEWAKHSALTLYAVHQQSLDEPMHRPGAGIGAAVSRLAAAGNSPEAVRRRFTALGSAASYDALTYHLRGIAGLLRQHRISIDYGLLADDLLTFQQPGGPDRIRALWGREFYRIARTTDHPSDDTETTGKE</sequence>
<protein>
    <recommendedName>
        <fullName evidence="4">CRISPR system Cascade subunit CasB</fullName>
    </recommendedName>
</protein>
<dbReference type="InterPro" id="IPR013382">
    <property type="entry name" value="CRISPR-assoc_prot_Cse2"/>
</dbReference>
<dbReference type="NCBIfam" id="TIGR02548">
    <property type="entry name" value="casB_cse2"/>
    <property type="match status" value="1"/>
</dbReference>
<dbReference type="InterPro" id="IPR038287">
    <property type="entry name" value="Cse2_sf"/>
</dbReference>
<evidence type="ECO:0000313" key="3">
    <source>
        <dbReference type="Proteomes" id="UP000656042"/>
    </source>
</evidence>
<evidence type="ECO:0008006" key="4">
    <source>
        <dbReference type="Google" id="ProtNLM"/>
    </source>
</evidence>
<accession>A0A8J3C585</accession>
<dbReference type="RefSeq" id="WP_189083076.1">
    <property type="nucleotide sequence ID" value="NZ_BMMX01000078.1"/>
</dbReference>
<dbReference type="Gene3D" id="1.10.520.40">
    <property type="entry name" value="CRISPR-associated protein Cse2"/>
    <property type="match status" value="1"/>
</dbReference>
<feature type="region of interest" description="Disordered" evidence="1">
    <location>
        <begin position="1"/>
        <end position="29"/>
    </location>
</feature>
<dbReference type="EMBL" id="BMMX01000078">
    <property type="protein sequence ID" value="GGL20496.1"/>
    <property type="molecule type" value="Genomic_DNA"/>
</dbReference>
<reference evidence="2" key="2">
    <citation type="submission" date="2020-09" db="EMBL/GenBank/DDBJ databases">
        <authorList>
            <person name="Sun Q."/>
            <person name="Zhou Y."/>
        </authorList>
    </citation>
    <scope>NUCLEOTIDE SEQUENCE</scope>
    <source>
        <strain evidence="2">CGMCC 4.7299</strain>
    </source>
</reference>
<organism evidence="2 3">
    <name type="scientific">Mangrovihabitans endophyticus</name>
    <dbReference type="NCBI Taxonomy" id="1751298"/>
    <lineage>
        <taxon>Bacteria</taxon>
        <taxon>Bacillati</taxon>
        <taxon>Actinomycetota</taxon>
        <taxon>Actinomycetes</taxon>
        <taxon>Micromonosporales</taxon>
        <taxon>Micromonosporaceae</taxon>
        <taxon>Mangrovihabitans</taxon>
    </lineage>
</organism>
<comment type="caution">
    <text evidence="2">The sequence shown here is derived from an EMBL/GenBank/DDBJ whole genome shotgun (WGS) entry which is preliminary data.</text>
</comment>
<proteinExistence type="predicted"/>
<gene>
    <name evidence="2" type="ORF">GCM10012284_63890</name>
</gene>
<evidence type="ECO:0000256" key="1">
    <source>
        <dbReference type="SAM" id="MobiDB-lite"/>
    </source>
</evidence>
<keyword evidence="3" id="KW-1185">Reference proteome</keyword>
<feature type="compositionally biased region" description="Polar residues" evidence="1">
    <location>
        <begin position="1"/>
        <end position="16"/>
    </location>
</feature>
<dbReference type="AlphaFoldDB" id="A0A8J3C585"/>
<evidence type="ECO:0000313" key="2">
    <source>
        <dbReference type="EMBL" id="GGL20496.1"/>
    </source>
</evidence>